<dbReference type="InterPro" id="IPR013656">
    <property type="entry name" value="PAS_4"/>
</dbReference>
<dbReference type="NCBIfam" id="TIGR00229">
    <property type="entry name" value="sensory_box"/>
    <property type="match status" value="2"/>
</dbReference>
<dbReference type="InterPro" id="IPR000700">
    <property type="entry name" value="PAS-assoc_C"/>
</dbReference>
<dbReference type="SMART" id="SM00387">
    <property type="entry name" value="HATPase_c"/>
    <property type="match status" value="1"/>
</dbReference>
<reference evidence="12" key="2">
    <citation type="submission" date="2021-08" db="EMBL/GenBank/DDBJ databases">
        <authorList>
            <person name="Dalcin Martins P."/>
        </authorList>
    </citation>
    <scope>NUCLEOTIDE SEQUENCE</scope>
    <source>
        <strain evidence="12">MAG_39</strain>
    </source>
</reference>
<keyword evidence="5" id="KW-0547">Nucleotide-binding</keyword>
<dbReference type="SMART" id="SM00086">
    <property type="entry name" value="PAC"/>
    <property type="match status" value="1"/>
</dbReference>
<organism evidence="12 13">
    <name type="scientific">Candidatus Nitrobium versatile</name>
    <dbReference type="NCBI Taxonomy" id="2884831"/>
    <lineage>
        <taxon>Bacteria</taxon>
        <taxon>Pseudomonadati</taxon>
        <taxon>Nitrospirota</taxon>
        <taxon>Nitrospiria</taxon>
        <taxon>Nitrospirales</taxon>
        <taxon>Nitrospiraceae</taxon>
        <taxon>Candidatus Nitrobium</taxon>
    </lineage>
</organism>
<evidence type="ECO:0000256" key="3">
    <source>
        <dbReference type="ARBA" id="ARBA00022553"/>
    </source>
</evidence>
<dbReference type="InterPro" id="IPR000014">
    <property type="entry name" value="PAS"/>
</dbReference>
<evidence type="ECO:0000256" key="8">
    <source>
        <dbReference type="ARBA" id="ARBA00023012"/>
    </source>
</evidence>
<dbReference type="PROSITE" id="PS50112">
    <property type="entry name" value="PAS"/>
    <property type="match status" value="2"/>
</dbReference>
<keyword evidence="3" id="KW-0597">Phosphoprotein</keyword>
<dbReference type="PROSITE" id="PS50113">
    <property type="entry name" value="PAC"/>
    <property type="match status" value="1"/>
</dbReference>
<dbReference type="GO" id="GO:0000155">
    <property type="term" value="F:phosphorelay sensor kinase activity"/>
    <property type="evidence" value="ECO:0007669"/>
    <property type="project" value="InterPro"/>
</dbReference>
<feature type="domain" description="PAC" evidence="11">
    <location>
        <begin position="303"/>
        <end position="355"/>
    </location>
</feature>
<dbReference type="Pfam" id="PF01590">
    <property type="entry name" value="GAF"/>
    <property type="match status" value="1"/>
</dbReference>
<dbReference type="PRINTS" id="PR00344">
    <property type="entry name" value="BCTRLSENSOR"/>
</dbReference>
<evidence type="ECO:0000256" key="7">
    <source>
        <dbReference type="ARBA" id="ARBA00022840"/>
    </source>
</evidence>
<dbReference type="SUPFAM" id="SSF55781">
    <property type="entry name" value="GAF domain-like"/>
    <property type="match status" value="2"/>
</dbReference>
<evidence type="ECO:0000259" key="9">
    <source>
        <dbReference type="PROSITE" id="PS50109"/>
    </source>
</evidence>
<reference evidence="12" key="1">
    <citation type="journal article" date="2021" name="bioRxiv">
        <title>Unraveling nitrogen, sulfur and carbon metabolic pathways and microbial community transcriptional responses to substrate deprivation and toxicity stresses in a bioreactor mimicking anoxic brackish coastal sediment conditions.</title>
        <authorList>
            <person name="Martins P.D."/>
            <person name="Echeveste M.J."/>
            <person name="Arshad A."/>
            <person name="Kurth J."/>
            <person name="Ouboter H."/>
            <person name="Jetten M.S.M."/>
            <person name="Welte C.U."/>
        </authorList>
    </citation>
    <scope>NUCLEOTIDE SEQUENCE</scope>
    <source>
        <strain evidence="12">MAG_39</strain>
    </source>
</reference>
<dbReference type="Gene3D" id="3.30.450.40">
    <property type="match status" value="3"/>
</dbReference>
<proteinExistence type="predicted"/>
<accession>A0A953M0X9</accession>
<feature type="domain" description="Histidine kinase" evidence="9">
    <location>
        <begin position="699"/>
        <end position="910"/>
    </location>
</feature>
<dbReference type="PANTHER" id="PTHR43065:SF10">
    <property type="entry name" value="PEROXIDE STRESS-ACTIVATED HISTIDINE KINASE MAK3"/>
    <property type="match status" value="1"/>
</dbReference>
<dbReference type="Pfam" id="PF00512">
    <property type="entry name" value="HisKA"/>
    <property type="match status" value="1"/>
</dbReference>
<dbReference type="SUPFAM" id="SSF47384">
    <property type="entry name" value="Homodimeric domain of signal transducing histidine kinase"/>
    <property type="match status" value="1"/>
</dbReference>
<dbReference type="AlphaFoldDB" id="A0A953M0X9"/>
<dbReference type="InterPro" id="IPR003018">
    <property type="entry name" value="GAF"/>
</dbReference>
<dbReference type="SUPFAM" id="SSF55874">
    <property type="entry name" value="ATPase domain of HSP90 chaperone/DNA topoisomerase II/histidine kinase"/>
    <property type="match status" value="1"/>
</dbReference>
<dbReference type="CDD" id="cd00130">
    <property type="entry name" value="PAS"/>
    <property type="match status" value="2"/>
</dbReference>
<name>A0A953M0X9_9BACT</name>
<dbReference type="EC" id="2.7.13.3" evidence="2"/>
<evidence type="ECO:0000256" key="5">
    <source>
        <dbReference type="ARBA" id="ARBA00022741"/>
    </source>
</evidence>
<dbReference type="InterPro" id="IPR001610">
    <property type="entry name" value="PAC"/>
</dbReference>
<evidence type="ECO:0000256" key="1">
    <source>
        <dbReference type="ARBA" id="ARBA00000085"/>
    </source>
</evidence>
<keyword evidence="6" id="KW-0418">Kinase</keyword>
<dbReference type="SMART" id="SM00388">
    <property type="entry name" value="HisKA"/>
    <property type="match status" value="1"/>
</dbReference>
<dbReference type="Pfam" id="PF02518">
    <property type="entry name" value="HATPase_c"/>
    <property type="match status" value="1"/>
</dbReference>
<dbReference type="SUPFAM" id="SSF55785">
    <property type="entry name" value="PYP-like sensor domain (PAS domain)"/>
    <property type="match status" value="2"/>
</dbReference>
<evidence type="ECO:0000256" key="4">
    <source>
        <dbReference type="ARBA" id="ARBA00022679"/>
    </source>
</evidence>
<dbReference type="InterPro" id="IPR005467">
    <property type="entry name" value="His_kinase_dom"/>
</dbReference>
<dbReference type="Proteomes" id="UP000705867">
    <property type="component" value="Unassembled WGS sequence"/>
</dbReference>
<evidence type="ECO:0000256" key="2">
    <source>
        <dbReference type="ARBA" id="ARBA00012438"/>
    </source>
</evidence>
<dbReference type="PANTHER" id="PTHR43065">
    <property type="entry name" value="SENSOR HISTIDINE KINASE"/>
    <property type="match status" value="1"/>
</dbReference>
<dbReference type="InterPro" id="IPR003594">
    <property type="entry name" value="HATPase_dom"/>
</dbReference>
<evidence type="ECO:0000313" key="13">
    <source>
        <dbReference type="Proteomes" id="UP000705867"/>
    </source>
</evidence>
<dbReference type="InterPro" id="IPR035965">
    <property type="entry name" value="PAS-like_dom_sf"/>
</dbReference>
<comment type="caution">
    <text evidence="12">The sequence shown here is derived from an EMBL/GenBank/DDBJ whole genome shotgun (WGS) entry which is preliminary data.</text>
</comment>
<dbReference type="Pfam" id="PF08448">
    <property type="entry name" value="PAS_4"/>
    <property type="match status" value="2"/>
</dbReference>
<dbReference type="SMART" id="SM00065">
    <property type="entry name" value="GAF"/>
    <property type="match status" value="2"/>
</dbReference>
<dbReference type="InterPro" id="IPR004358">
    <property type="entry name" value="Sig_transdc_His_kin-like_C"/>
</dbReference>
<keyword evidence="4" id="KW-0808">Transferase</keyword>
<evidence type="ECO:0000259" key="11">
    <source>
        <dbReference type="PROSITE" id="PS50113"/>
    </source>
</evidence>
<dbReference type="EMBL" id="JAIOIV010000114">
    <property type="protein sequence ID" value="MBZ0157414.1"/>
    <property type="molecule type" value="Genomic_DNA"/>
</dbReference>
<dbReference type="PROSITE" id="PS50109">
    <property type="entry name" value="HIS_KIN"/>
    <property type="match status" value="1"/>
</dbReference>
<dbReference type="Pfam" id="PF13185">
    <property type="entry name" value="GAF_2"/>
    <property type="match status" value="1"/>
</dbReference>
<evidence type="ECO:0000259" key="10">
    <source>
        <dbReference type="PROSITE" id="PS50112"/>
    </source>
</evidence>
<dbReference type="CDD" id="cd00082">
    <property type="entry name" value="HisKA"/>
    <property type="match status" value="1"/>
</dbReference>
<sequence length="911" mass="102010">MEDIKKPDIDRTDTGKPDDSSLMNEYNLDILQKLQSALDTNVELYHTTREHLNRITVIYELTRAIISVRDFDELFNKISEETTKLFNATGCMIRLLEDGKLKVKTQYGLPEEIKDFEAVCRGEGIAGRAAEEGRTIVANNPGEFGPIAPHLNVRSAICTPLKIGEQVIGTFGLFDKKAPDGSITPFTEEDTVTLEGFASIAAIVIDKSILYENARRQEREAIEAKKRVEELKDYLQGFVDNSADAIVTTDLNGIVTSWNIGAERIYGYSRGEAMGKHLPFVPEFLMEIEKNYAERVKNGETIKDIETIRRTRDERLIDVNLTLSPIKDASGTIIGISGIARDITEKKRIEKDLLSKNAVLSKLLLISSAMRGTLELDKLLRMVLTAVTMGDGLGFNRSMLFLSDEERNVLKGAMGVGPASHEEAWEIWSRLTMEHKSLHSIMEEIEKGPLRKDSFMDRLCCGVEVSLDSDTILTKAVKEKRPFNVTDVHSEPLSDTVLIQQLGTLAYAVLPLISRDRVIGVLWVDNIYTSRPITDLDMEFLRGFTDQMASAIENARLFEHVAQAEQELENIFESISDLVYVTSSDFTVKKVNRAVLEMLGKPAEEVIGKKSFDVFNHAFTACTTRFHNKGLSTGKPFIEELEESHFGNTFLISCSPILDKAGELTGTVHIVRDVTEIKKLREKVATAERMAALGEMAAKVAHEIRNPLLSIGGFARRLEKRLDSELKEYSKIIVDEVSRLEGILNDTLSFVKSSQIKKAPVDFGELAEGIINLLEPAAFDRGNILVKEIKYPIRLTVDHDRFKEVLLNIMTNANQATDSGMITLRAYTLEGPHQGTEGREAVIEIEDNGCGIREEDRHRIFDPFFTTRPAGTGLGLSITKRIIEEHGGRIEVESVWGEGTKFKIYIPMEEE</sequence>
<dbReference type="GO" id="GO:0005524">
    <property type="term" value="F:ATP binding"/>
    <property type="evidence" value="ECO:0007669"/>
    <property type="project" value="UniProtKB-KW"/>
</dbReference>
<gene>
    <name evidence="12" type="ORF">K8I29_14545</name>
</gene>
<dbReference type="InterPro" id="IPR003661">
    <property type="entry name" value="HisK_dim/P_dom"/>
</dbReference>
<protein>
    <recommendedName>
        <fullName evidence="2">histidine kinase</fullName>
        <ecNumber evidence="2">2.7.13.3</ecNumber>
    </recommendedName>
</protein>
<dbReference type="SMART" id="SM00091">
    <property type="entry name" value="PAS"/>
    <property type="match status" value="2"/>
</dbReference>
<keyword evidence="8" id="KW-0902">Two-component regulatory system</keyword>
<dbReference type="InterPro" id="IPR029016">
    <property type="entry name" value="GAF-like_dom_sf"/>
</dbReference>
<dbReference type="InterPro" id="IPR036890">
    <property type="entry name" value="HATPase_C_sf"/>
</dbReference>
<evidence type="ECO:0000256" key="6">
    <source>
        <dbReference type="ARBA" id="ARBA00022777"/>
    </source>
</evidence>
<dbReference type="InterPro" id="IPR036097">
    <property type="entry name" value="HisK_dim/P_sf"/>
</dbReference>
<comment type="catalytic activity">
    <reaction evidence="1">
        <text>ATP + protein L-histidine = ADP + protein N-phospho-L-histidine.</text>
        <dbReference type="EC" id="2.7.13.3"/>
    </reaction>
</comment>
<dbReference type="Gene3D" id="3.30.450.20">
    <property type="entry name" value="PAS domain"/>
    <property type="match status" value="2"/>
</dbReference>
<keyword evidence="7" id="KW-0067">ATP-binding</keyword>
<feature type="domain" description="PAS" evidence="10">
    <location>
        <begin position="231"/>
        <end position="285"/>
    </location>
</feature>
<dbReference type="Gene3D" id="3.30.565.10">
    <property type="entry name" value="Histidine kinase-like ATPase, C-terminal domain"/>
    <property type="match status" value="1"/>
</dbReference>
<feature type="domain" description="PAS" evidence="10">
    <location>
        <begin position="564"/>
        <end position="609"/>
    </location>
</feature>
<evidence type="ECO:0000313" key="12">
    <source>
        <dbReference type="EMBL" id="MBZ0157414.1"/>
    </source>
</evidence>
<dbReference type="Gene3D" id="1.10.287.130">
    <property type="match status" value="1"/>
</dbReference>